<accession>A0A177JIX4</accession>
<dbReference type="OrthoDB" id="290218at2"/>
<evidence type="ECO:0000313" key="2">
    <source>
        <dbReference type="Proteomes" id="UP000077262"/>
    </source>
</evidence>
<dbReference type="AlphaFoldDB" id="A0A177JIX4"/>
<gene>
    <name evidence="1" type="ORF">AX777_11425</name>
</gene>
<comment type="caution">
    <text evidence="1">The sequence shown here is derived from an EMBL/GenBank/DDBJ whole genome shotgun (WGS) entry which is preliminary data.</text>
</comment>
<sequence length="80" mass="9195">MAQETCATCRFIGNESSRKRGLFACRRFPPTVAVVVESRTFRKDHYQGIATWSEDTGDVSLWPMTAKSEWCGEYQEVRND</sequence>
<protein>
    <submittedName>
        <fullName evidence="1">Uncharacterized protein</fullName>
    </submittedName>
</protein>
<name>A0A177JIX4_SPHYA</name>
<proteinExistence type="predicted"/>
<dbReference type="EMBL" id="LSTR01000057">
    <property type="protein sequence ID" value="OAH41289.1"/>
    <property type="molecule type" value="Genomic_DNA"/>
</dbReference>
<organism evidence="1 2">
    <name type="scientific">Sphingobium yanoikuyae</name>
    <name type="common">Sphingomonas yanoikuyae</name>
    <dbReference type="NCBI Taxonomy" id="13690"/>
    <lineage>
        <taxon>Bacteria</taxon>
        <taxon>Pseudomonadati</taxon>
        <taxon>Pseudomonadota</taxon>
        <taxon>Alphaproteobacteria</taxon>
        <taxon>Sphingomonadales</taxon>
        <taxon>Sphingomonadaceae</taxon>
        <taxon>Sphingobium</taxon>
    </lineage>
</organism>
<reference evidence="1 2" key="1">
    <citation type="submission" date="2016-02" db="EMBL/GenBank/DDBJ databases">
        <authorList>
            <person name="Wen L."/>
            <person name="He K."/>
            <person name="Yang H."/>
        </authorList>
    </citation>
    <scope>NUCLEOTIDE SEQUENCE [LARGE SCALE GENOMIC DNA]</scope>
    <source>
        <strain evidence="1 2">CD09_2</strain>
    </source>
</reference>
<evidence type="ECO:0000313" key="1">
    <source>
        <dbReference type="EMBL" id="OAH41289.1"/>
    </source>
</evidence>
<dbReference type="Proteomes" id="UP000077262">
    <property type="component" value="Unassembled WGS sequence"/>
</dbReference>
<dbReference type="RefSeq" id="WP_155738129.1">
    <property type="nucleotide sequence ID" value="NZ_LSTR01000057.1"/>
</dbReference>